<feature type="region of interest" description="Disordered" evidence="1">
    <location>
        <begin position="202"/>
        <end position="250"/>
    </location>
</feature>
<sequence length="382" mass="42376">MAATTRQTTSMEDDNDNLARVDELVNGLTSAFEAGLDFYMKWKQKLESQNHYQGRKEKASSAAASKCAVSTSLEISSHRIRAAYQVGFAIIGAEFSSGDVECRRALTTNLAQLEERVASLRAAFCSKQRQFINLNEVYLASEAIRTRCVTALAEQYRRCASGRAVPQEMPIARPRTAGRQDEQAAPPIKVLPARVEFDRQTAVWSTNSDPPTFKSEPPSPPLTPKHLADDTESCFSPPSEVGQPSGRQPLRPKNSVFSIFCSEAMALQVDPSRPIPTASRKNRCRCGYKWKVPELSGSKDYIAVKDGFRMTRRFLAKSHCDQSTDEGVAIGPSADQPRPGYGCVLCTSTGRSETYETAESLRVHINATHDKWQMLHDRDMTK</sequence>
<dbReference type="EMBL" id="JAUEPO010000006">
    <property type="protein sequence ID" value="KAK3319887.1"/>
    <property type="molecule type" value="Genomic_DNA"/>
</dbReference>
<dbReference type="PANTHER" id="PTHR42354">
    <property type="entry name" value="C2H2-TYPE DOMAIN-CONTAINING PROTEIN"/>
    <property type="match status" value="1"/>
</dbReference>
<organism evidence="2 3">
    <name type="scientific">Cercophora scortea</name>
    <dbReference type="NCBI Taxonomy" id="314031"/>
    <lineage>
        <taxon>Eukaryota</taxon>
        <taxon>Fungi</taxon>
        <taxon>Dikarya</taxon>
        <taxon>Ascomycota</taxon>
        <taxon>Pezizomycotina</taxon>
        <taxon>Sordariomycetes</taxon>
        <taxon>Sordariomycetidae</taxon>
        <taxon>Sordariales</taxon>
        <taxon>Lasiosphaeriaceae</taxon>
        <taxon>Cercophora</taxon>
    </lineage>
</organism>
<name>A0AAE0I847_9PEZI</name>
<evidence type="ECO:0000313" key="3">
    <source>
        <dbReference type="Proteomes" id="UP001286456"/>
    </source>
</evidence>
<dbReference type="PANTHER" id="PTHR42354:SF1">
    <property type="entry name" value="C2H2-TYPE DOMAIN-CONTAINING PROTEIN"/>
    <property type="match status" value="1"/>
</dbReference>
<dbReference type="Proteomes" id="UP001286456">
    <property type="component" value="Unassembled WGS sequence"/>
</dbReference>
<accession>A0AAE0I847</accession>
<evidence type="ECO:0000313" key="2">
    <source>
        <dbReference type="EMBL" id="KAK3319887.1"/>
    </source>
</evidence>
<reference evidence="2" key="1">
    <citation type="journal article" date="2023" name="Mol. Phylogenet. Evol.">
        <title>Genome-scale phylogeny and comparative genomics of the fungal order Sordariales.</title>
        <authorList>
            <person name="Hensen N."/>
            <person name="Bonometti L."/>
            <person name="Westerberg I."/>
            <person name="Brannstrom I.O."/>
            <person name="Guillou S."/>
            <person name="Cros-Aarteil S."/>
            <person name="Calhoun S."/>
            <person name="Haridas S."/>
            <person name="Kuo A."/>
            <person name="Mondo S."/>
            <person name="Pangilinan J."/>
            <person name="Riley R."/>
            <person name="LaButti K."/>
            <person name="Andreopoulos B."/>
            <person name="Lipzen A."/>
            <person name="Chen C."/>
            <person name="Yan M."/>
            <person name="Daum C."/>
            <person name="Ng V."/>
            <person name="Clum A."/>
            <person name="Steindorff A."/>
            <person name="Ohm R.A."/>
            <person name="Martin F."/>
            <person name="Silar P."/>
            <person name="Natvig D.O."/>
            <person name="Lalanne C."/>
            <person name="Gautier V."/>
            <person name="Ament-Velasquez S.L."/>
            <person name="Kruys A."/>
            <person name="Hutchinson M.I."/>
            <person name="Powell A.J."/>
            <person name="Barry K."/>
            <person name="Miller A.N."/>
            <person name="Grigoriev I.V."/>
            <person name="Debuchy R."/>
            <person name="Gladieux P."/>
            <person name="Hiltunen Thoren M."/>
            <person name="Johannesson H."/>
        </authorList>
    </citation>
    <scope>NUCLEOTIDE SEQUENCE</scope>
    <source>
        <strain evidence="2">SMH4131-1</strain>
    </source>
</reference>
<proteinExistence type="predicted"/>
<protein>
    <submittedName>
        <fullName evidence="2">Uncharacterized protein</fullName>
    </submittedName>
</protein>
<reference evidence="2" key="2">
    <citation type="submission" date="2023-06" db="EMBL/GenBank/DDBJ databases">
        <authorList>
            <consortium name="Lawrence Berkeley National Laboratory"/>
            <person name="Haridas S."/>
            <person name="Hensen N."/>
            <person name="Bonometti L."/>
            <person name="Westerberg I."/>
            <person name="Brannstrom I.O."/>
            <person name="Guillou S."/>
            <person name="Cros-Aarteil S."/>
            <person name="Calhoun S."/>
            <person name="Kuo A."/>
            <person name="Mondo S."/>
            <person name="Pangilinan J."/>
            <person name="Riley R."/>
            <person name="Labutti K."/>
            <person name="Andreopoulos B."/>
            <person name="Lipzen A."/>
            <person name="Chen C."/>
            <person name="Yanf M."/>
            <person name="Daum C."/>
            <person name="Ng V."/>
            <person name="Clum A."/>
            <person name="Steindorff A."/>
            <person name="Ohm R."/>
            <person name="Martin F."/>
            <person name="Silar P."/>
            <person name="Natvig D."/>
            <person name="Lalanne C."/>
            <person name="Gautier V."/>
            <person name="Ament-Velasquez S.L."/>
            <person name="Kruys A."/>
            <person name="Hutchinson M.I."/>
            <person name="Powell A.J."/>
            <person name="Barry K."/>
            <person name="Miller A.N."/>
            <person name="Grigoriev I.V."/>
            <person name="Debuchy R."/>
            <person name="Gladieux P."/>
            <person name="Thoren M.H."/>
            <person name="Johannesson H."/>
        </authorList>
    </citation>
    <scope>NUCLEOTIDE SEQUENCE</scope>
    <source>
        <strain evidence="2">SMH4131-1</strain>
    </source>
</reference>
<keyword evidence="3" id="KW-1185">Reference proteome</keyword>
<evidence type="ECO:0000256" key="1">
    <source>
        <dbReference type="SAM" id="MobiDB-lite"/>
    </source>
</evidence>
<comment type="caution">
    <text evidence="2">The sequence shown here is derived from an EMBL/GenBank/DDBJ whole genome shotgun (WGS) entry which is preliminary data.</text>
</comment>
<gene>
    <name evidence="2" type="ORF">B0T19DRAFT_404434</name>
</gene>
<dbReference type="AlphaFoldDB" id="A0AAE0I847"/>